<dbReference type="AlphaFoldDB" id="D8PF98"/>
<evidence type="ECO:0000259" key="4">
    <source>
        <dbReference type="PROSITE" id="PS01124"/>
    </source>
</evidence>
<evidence type="ECO:0000313" key="6">
    <source>
        <dbReference type="Proteomes" id="UP000001660"/>
    </source>
</evidence>
<dbReference type="Gene3D" id="1.10.10.60">
    <property type="entry name" value="Homeodomain-like"/>
    <property type="match status" value="2"/>
</dbReference>
<dbReference type="GO" id="GO:0043565">
    <property type="term" value="F:sequence-specific DNA binding"/>
    <property type="evidence" value="ECO:0007669"/>
    <property type="project" value="InterPro"/>
</dbReference>
<dbReference type="PROSITE" id="PS01124">
    <property type="entry name" value="HTH_ARAC_FAMILY_2"/>
    <property type="match status" value="1"/>
</dbReference>
<gene>
    <name evidence="5" type="ORF">NIDE2190</name>
</gene>
<organism evidence="5 6">
    <name type="scientific">Nitrospira defluvii</name>
    <dbReference type="NCBI Taxonomy" id="330214"/>
    <lineage>
        <taxon>Bacteria</taxon>
        <taxon>Pseudomonadati</taxon>
        <taxon>Nitrospirota</taxon>
        <taxon>Nitrospiria</taxon>
        <taxon>Nitrospirales</taxon>
        <taxon>Nitrospiraceae</taxon>
        <taxon>Nitrospira</taxon>
    </lineage>
</organism>
<keyword evidence="2" id="KW-0238">DNA-binding</keyword>
<dbReference type="eggNOG" id="COG2207">
    <property type="taxonomic scope" value="Bacteria"/>
</dbReference>
<dbReference type="SUPFAM" id="SSF46689">
    <property type="entry name" value="Homeodomain-like"/>
    <property type="match status" value="2"/>
</dbReference>
<feature type="domain" description="HTH araC/xylS-type" evidence="4">
    <location>
        <begin position="1"/>
        <end position="97"/>
    </location>
</feature>
<evidence type="ECO:0000256" key="1">
    <source>
        <dbReference type="ARBA" id="ARBA00023015"/>
    </source>
</evidence>
<dbReference type="InterPro" id="IPR009057">
    <property type="entry name" value="Homeodomain-like_sf"/>
</dbReference>
<dbReference type="InterPro" id="IPR020449">
    <property type="entry name" value="Tscrpt_reg_AraC-type_HTH"/>
</dbReference>
<dbReference type="GO" id="GO:0003700">
    <property type="term" value="F:DNA-binding transcription factor activity"/>
    <property type="evidence" value="ECO:0007669"/>
    <property type="project" value="InterPro"/>
</dbReference>
<keyword evidence="6" id="KW-1185">Reference proteome</keyword>
<name>D8PF98_9BACT</name>
<dbReference type="SMART" id="SM00342">
    <property type="entry name" value="HTH_ARAC"/>
    <property type="match status" value="1"/>
</dbReference>
<reference evidence="5 6" key="1">
    <citation type="journal article" date="2010" name="Proc. Natl. Acad. Sci. U.S.A.">
        <title>A Nitrospira metagenome illuminates the physiology and evolution of globally important nitrite-oxidizing bacteria.</title>
        <authorList>
            <person name="Lucker S."/>
            <person name="Wagner M."/>
            <person name="Maixner F."/>
            <person name="Pelletier E."/>
            <person name="Koch H."/>
            <person name="Vacherie B."/>
            <person name="Rattei T."/>
            <person name="Sinninghe Damste J."/>
            <person name="Spieck E."/>
            <person name="Le Paslier D."/>
            <person name="Daims H."/>
        </authorList>
    </citation>
    <scope>NUCLEOTIDE SEQUENCE [LARGE SCALE GENOMIC DNA]</scope>
</reference>
<dbReference type="PANTHER" id="PTHR43280">
    <property type="entry name" value="ARAC-FAMILY TRANSCRIPTIONAL REGULATOR"/>
    <property type="match status" value="1"/>
</dbReference>
<dbReference type="EMBL" id="FP929003">
    <property type="protein sequence ID" value="CBK41907.1"/>
    <property type="molecule type" value="Genomic_DNA"/>
</dbReference>
<dbReference type="STRING" id="330214.NIDE2190"/>
<dbReference type="KEGG" id="nde:NIDE2190"/>
<accession>D8PF98</accession>
<dbReference type="HOGENOM" id="CLU_000445_81_14_0"/>
<dbReference type="PANTHER" id="PTHR43280:SF28">
    <property type="entry name" value="HTH-TYPE TRANSCRIPTIONAL ACTIVATOR RHAS"/>
    <property type="match status" value="1"/>
</dbReference>
<evidence type="ECO:0000256" key="2">
    <source>
        <dbReference type="ARBA" id="ARBA00023125"/>
    </source>
</evidence>
<dbReference type="Pfam" id="PF12833">
    <property type="entry name" value="HTH_18"/>
    <property type="match status" value="1"/>
</dbReference>
<dbReference type="InterPro" id="IPR018060">
    <property type="entry name" value="HTH_AraC"/>
</dbReference>
<proteinExistence type="predicted"/>
<evidence type="ECO:0000256" key="3">
    <source>
        <dbReference type="ARBA" id="ARBA00023163"/>
    </source>
</evidence>
<keyword evidence="1" id="KW-0805">Transcription regulation</keyword>
<protein>
    <submittedName>
        <fullName evidence="5">Putative HTH-type transcriptional regulator, AraC family</fullName>
    </submittedName>
</protein>
<dbReference type="PRINTS" id="PR00032">
    <property type="entry name" value="HTHARAC"/>
</dbReference>
<evidence type="ECO:0000313" key="5">
    <source>
        <dbReference type="EMBL" id="CBK41907.1"/>
    </source>
</evidence>
<dbReference type="Proteomes" id="UP000001660">
    <property type="component" value="Chromosome"/>
</dbReference>
<sequence>MSALLSTHRGDRLTLKELSTVLGYSEKYASEIFRKYMGVSFSEYIKQQHLAKATQLLNKQHLTIAQIAESVGFSDAFAFSHFFKRAIGCSPSEFRKQHPAEAGLK</sequence>
<keyword evidence="3" id="KW-0804">Transcription</keyword>